<evidence type="ECO:0000259" key="2">
    <source>
        <dbReference type="Pfam" id="PF00326"/>
    </source>
</evidence>
<dbReference type="EnsemblMetazoa" id="XM_050662397.1">
    <property type="protein sequence ID" value="XP_050518354.1"/>
    <property type="gene ID" value="LOC126892745"/>
</dbReference>
<feature type="transmembrane region" description="Helical" evidence="1">
    <location>
        <begin position="15"/>
        <end position="36"/>
    </location>
</feature>
<dbReference type="InterPro" id="IPR029058">
    <property type="entry name" value="AB_hydrolase_fold"/>
</dbReference>
<evidence type="ECO:0000259" key="3">
    <source>
        <dbReference type="Pfam" id="PF00930"/>
    </source>
</evidence>
<dbReference type="Gene3D" id="2.140.10.30">
    <property type="entry name" value="Dipeptidylpeptidase IV, N-terminal domain"/>
    <property type="match status" value="1"/>
</dbReference>
<dbReference type="InterPro" id="IPR002469">
    <property type="entry name" value="Peptidase_S9B_N"/>
</dbReference>
<reference evidence="4" key="1">
    <citation type="submission" date="2025-05" db="UniProtKB">
        <authorList>
            <consortium name="EnsemblMetazoa"/>
        </authorList>
    </citation>
    <scope>IDENTIFICATION</scope>
</reference>
<dbReference type="InterPro" id="IPR050278">
    <property type="entry name" value="Serine_Prot_S9B/DPPIV"/>
</dbReference>
<feature type="domain" description="Dipeptidylpeptidase IV N-terminal" evidence="3">
    <location>
        <begin position="114"/>
        <end position="480"/>
    </location>
</feature>
<dbReference type="PANTHER" id="PTHR11731">
    <property type="entry name" value="PROTEASE FAMILY S9B,C DIPEPTIDYL-PEPTIDASE IV-RELATED"/>
    <property type="match status" value="1"/>
</dbReference>
<dbReference type="Proteomes" id="UP001652700">
    <property type="component" value="Unplaced"/>
</dbReference>
<evidence type="ECO:0000256" key="1">
    <source>
        <dbReference type="SAM" id="Phobius"/>
    </source>
</evidence>
<keyword evidence="5" id="KW-1185">Reference proteome</keyword>
<dbReference type="GeneID" id="126892745"/>
<dbReference type="Gene3D" id="3.40.50.1820">
    <property type="entry name" value="alpha/beta hydrolase"/>
    <property type="match status" value="1"/>
</dbReference>
<protein>
    <recommendedName>
        <fullName evidence="6">Venom dipeptidyl peptidase 4</fullName>
    </recommendedName>
</protein>
<keyword evidence="1" id="KW-1133">Transmembrane helix</keyword>
<dbReference type="SUPFAM" id="SSF53474">
    <property type="entry name" value="alpha/beta-Hydrolases"/>
    <property type="match status" value="1"/>
</dbReference>
<dbReference type="Pfam" id="PF00930">
    <property type="entry name" value="DPPIV_N"/>
    <property type="match status" value="1"/>
</dbReference>
<evidence type="ECO:0000313" key="4">
    <source>
        <dbReference type="EnsemblMetazoa" id="XP_050518354.1"/>
    </source>
</evidence>
<accession>A0ABM5L7D9</accession>
<dbReference type="Pfam" id="PF00326">
    <property type="entry name" value="Peptidase_S9"/>
    <property type="match status" value="1"/>
</dbReference>
<evidence type="ECO:0008006" key="6">
    <source>
        <dbReference type="Google" id="ProtNLM"/>
    </source>
</evidence>
<evidence type="ECO:0000313" key="5">
    <source>
        <dbReference type="Proteomes" id="UP001652700"/>
    </source>
</evidence>
<dbReference type="PANTHER" id="PTHR11731:SF154">
    <property type="entry name" value="VENOM DIPEPTIDYL PEPTIDASE 4-LIKE PROTEIN"/>
    <property type="match status" value="1"/>
</dbReference>
<dbReference type="RefSeq" id="XP_050518354.1">
    <property type="nucleotide sequence ID" value="XM_050662397.1"/>
</dbReference>
<name>A0ABM5L7D9_DIAVI</name>
<dbReference type="SUPFAM" id="SSF82171">
    <property type="entry name" value="DPP6 N-terminal domain-like"/>
    <property type="match status" value="1"/>
</dbReference>
<proteinExistence type="predicted"/>
<dbReference type="InterPro" id="IPR001375">
    <property type="entry name" value="Peptidase_S9_cat"/>
</dbReference>
<sequence length="786" mass="89652">MLLNVDKLRKFCVKYLKWIALAVAILTIIVLGVVALTQQRSIKEIEQQPFELDDYLNHTYSALAFNGSWISDSAFMYKTFENDILFFNMSTKSVDLFLDNKVLAEYPTAELRLSPDRSYVLLKYNVSAVFRHSITAIYTIYDVAQQKFYHLANQQPLQLVEFSPEGHGLVYVLENNIYYIDDFSKHIETPVAVTVVGIPGVLYCGVPDWVYEEEVLASGSALWFSPDGAYLAYAVFNDEQVYNLSYTIYGEPGSPGSQYPHEAVIRYPKSGTPNPIARIYLYDIANKKTKEIQIPLHISNVEPNDFIFYGLTWISADELSLVCTNRVQNKSSILRCSTNGSCEEEASQTESKGWITPTVPIYSKDGTRRLEVLPQPEGNDRYDHLVLTDVKTKTAKRLTHGKFSVLSIIAWSEDTGLIYYSATSVDCPSQQNSYSVDESGTISCLTCFFTVDETPCRFGTLLFSNDLSYYVKMCLGPQVPLVGIENTKESDDILIWEDNFGLRIALAYKLHPQVRDLVVPINEGFSARVRLFLPPNLDENSNKKYPAIIDTYGGPGNNQINDAYNIQFRTYLTTNREYIYIYIDGRGSGRDGYNKMFDMYRRFGTVEVEDQIQVTKYLQEHLPYIDAERTGIWGWSYGGFCSSWALAKDKDHVFKAALSVAPVTSFIYYDSIYTERFMGLPTPEDNEQGYNNTDLTHAVENFRGRNYFIIHGTGDDNVHYQNSMMLVKALELADIDFRQHSYPDENHSLGHVSRHLYHMMDKWWAEQFGTKNPTADAWSNKGTNLI</sequence>
<keyword evidence="1" id="KW-0812">Transmembrane</keyword>
<feature type="domain" description="Peptidase S9 prolyl oligopeptidase catalytic" evidence="2">
    <location>
        <begin position="567"/>
        <end position="769"/>
    </location>
</feature>
<keyword evidence="1" id="KW-0472">Membrane</keyword>
<organism evidence="4 5">
    <name type="scientific">Diabrotica virgifera virgifera</name>
    <name type="common">western corn rootworm</name>
    <dbReference type="NCBI Taxonomy" id="50390"/>
    <lineage>
        <taxon>Eukaryota</taxon>
        <taxon>Metazoa</taxon>
        <taxon>Ecdysozoa</taxon>
        <taxon>Arthropoda</taxon>
        <taxon>Hexapoda</taxon>
        <taxon>Insecta</taxon>
        <taxon>Pterygota</taxon>
        <taxon>Neoptera</taxon>
        <taxon>Endopterygota</taxon>
        <taxon>Coleoptera</taxon>
        <taxon>Polyphaga</taxon>
        <taxon>Cucujiformia</taxon>
        <taxon>Chrysomeloidea</taxon>
        <taxon>Chrysomelidae</taxon>
        <taxon>Galerucinae</taxon>
        <taxon>Diabroticina</taxon>
        <taxon>Diabroticites</taxon>
        <taxon>Diabrotica</taxon>
    </lineage>
</organism>